<dbReference type="EMBL" id="CP006734">
    <property type="protein sequence ID" value="AGW41926.1"/>
    <property type="molecule type" value="Genomic_DNA"/>
</dbReference>
<dbReference type="OrthoDB" id="3239945at2"/>
<reference evidence="2 3" key="1">
    <citation type="journal article" date="2013" name="Genome Announc.">
        <title>Complete Genome Sequence of Leifsonia xyli subsp. cynodontis Strain DSM46306, a Gram-Positive Bacterial Pathogen of Grasses.</title>
        <authorList>
            <person name="Monteiro-Vitorello C.B."/>
            <person name="Zerillo M.M."/>
            <person name="Van Sluys M.A."/>
            <person name="Camargo L.E."/>
            <person name="Kitajima J.P."/>
        </authorList>
    </citation>
    <scope>NUCLEOTIDE SEQUENCE [LARGE SCALE GENOMIC DNA]</scope>
    <source>
        <strain evidence="2 3">DSM 46306</strain>
    </source>
</reference>
<gene>
    <name evidence="2" type="ORF">O159_19070</name>
</gene>
<dbReference type="Gene3D" id="3.40.630.30">
    <property type="match status" value="1"/>
</dbReference>
<feature type="domain" description="N-acetyltransferase" evidence="1">
    <location>
        <begin position="3"/>
        <end position="187"/>
    </location>
</feature>
<protein>
    <recommendedName>
        <fullName evidence="1">N-acetyltransferase domain-containing protein</fullName>
    </recommendedName>
</protein>
<dbReference type="Proteomes" id="UP000016743">
    <property type="component" value="Chromosome"/>
</dbReference>
<dbReference type="KEGG" id="lxy:O159_19070"/>
<dbReference type="InterPro" id="IPR016181">
    <property type="entry name" value="Acyl_CoA_acyltransferase"/>
</dbReference>
<proteinExistence type="predicted"/>
<organism evidence="2 3">
    <name type="scientific">Leifsonia xyli subsp. cynodontis DSM 46306</name>
    <dbReference type="NCBI Taxonomy" id="1389489"/>
    <lineage>
        <taxon>Bacteria</taxon>
        <taxon>Bacillati</taxon>
        <taxon>Actinomycetota</taxon>
        <taxon>Actinomycetes</taxon>
        <taxon>Micrococcales</taxon>
        <taxon>Microbacteriaceae</taxon>
        <taxon>Leifsonia</taxon>
    </lineage>
</organism>
<dbReference type="eggNOG" id="COG0456">
    <property type="taxonomic scope" value="Bacteria"/>
</dbReference>
<dbReference type="HOGENOM" id="CLU_105867_0_0_11"/>
<evidence type="ECO:0000313" key="2">
    <source>
        <dbReference type="EMBL" id="AGW41926.1"/>
    </source>
</evidence>
<keyword evidence="3" id="KW-1185">Reference proteome</keyword>
<dbReference type="SUPFAM" id="SSF55729">
    <property type="entry name" value="Acyl-CoA N-acyltransferases (Nat)"/>
    <property type="match status" value="1"/>
</dbReference>
<dbReference type="PATRIC" id="fig|1389489.3.peg.1835"/>
<dbReference type="PROSITE" id="PS51186">
    <property type="entry name" value="GNAT"/>
    <property type="match status" value="1"/>
</dbReference>
<dbReference type="STRING" id="1389489.O159_19070"/>
<dbReference type="AlphaFoldDB" id="U3P7Y3"/>
<dbReference type="Pfam" id="PF00583">
    <property type="entry name" value="Acetyltransf_1"/>
    <property type="match status" value="1"/>
</dbReference>
<evidence type="ECO:0000259" key="1">
    <source>
        <dbReference type="PROSITE" id="PS51186"/>
    </source>
</evidence>
<name>U3P7Y3_LEIXC</name>
<dbReference type="InterPro" id="IPR000182">
    <property type="entry name" value="GNAT_dom"/>
</dbReference>
<evidence type="ECO:0000313" key="3">
    <source>
        <dbReference type="Proteomes" id="UP000016743"/>
    </source>
</evidence>
<dbReference type="GO" id="GO:0016747">
    <property type="term" value="F:acyltransferase activity, transferring groups other than amino-acyl groups"/>
    <property type="evidence" value="ECO:0007669"/>
    <property type="project" value="InterPro"/>
</dbReference>
<dbReference type="RefSeq" id="WP_021755412.1">
    <property type="nucleotide sequence ID" value="NC_022438.1"/>
</dbReference>
<sequence length="187" mass="20498">MAIHVLPATGRWDDFASFMVPRKPGGGGCVCMAYRDSRLDMPGRIDYMREQCAREPGPGVLVYLDGEVSGWCSVAPKSTYRRLMNSRTIPHLDEELDPWAIVCFVVRGGFRKQGLMHELLDGAVAHARACGATIVEGYPVDAAGKRVDAISGYVGTVALFEAHGFTRFSETASHSGGADRWMMRRSL</sequence>
<accession>U3P7Y3</accession>